<feature type="transmembrane region" description="Helical" evidence="6">
    <location>
        <begin position="53"/>
        <end position="74"/>
    </location>
</feature>
<dbReference type="EMBL" id="ABWP01000066">
    <property type="protein sequence ID" value="EEA84697.1"/>
    <property type="molecule type" value="Genomic_DNA"/>
</dbReference>
<keyword evidence="2" id="KW-1003">Cell membrane</keyword>
<feature type="transmembrane region" description="Helical" evidence="6">
    <location>
        <begin position="492"/>
        <end position="514"/>
    </location>
</feature>
<dbReference type="Proteomes" id="UP000003178">
    <property type="component" value="Unassembled WGS sequence"/>
</dbReference>
<dbReference type="PANTHER" id="PTHR30250:SF21">
    <property type="entry name" value="LIPID II FLIPPASE MURJ"/>
    <property type="match status" value="1"/>
</dbReference>
<sequence length="537" mass="57188">MSKDKTKDSFLKGALILGIAGVAVKIIGAFFRIPLGNMIGSTGMGYYQSAYPVYTLFLTLATAGFPTAVAKLVSEKLAIGDERGANKVFKVSSKVLFITGIISFCIFFFGAEWIVTNFIKNPDALNSMRAIAPALIIVPLMSAYRGYFQGQKDMTKIAISQIVEQIFRVVLGLGLAYMLMKSSGPTMGAAGAISGAAIGALASIIYLLAAFARGSKERKERLRKSKKFEEESFGRIFKNLLAVAIPITIGASVMPLVNMVDNGIVIRRLIAAGYSLKEANSMFGQLTGMAMSIINLPAVITTAMSMSLVPSISQAYALGNKEKARKDTLSAVKVTLIIVLPCAFGMASLAGPIMKLLFPAEPSTVGTILFTLTPCVIFLGLIQTLTGILQGMGKAIVPVIALIVGMTFKITISYTLTAIPSINVLGSAMGTVTAYTVAAIINIAFVKKAMGVKFSKREFIIKPLITVISMFAAVKLAYFVTSPMLGNTIATLLSIIVGAVVYVVVLLGIGAITVEEIKTMPKGDKIYKVLKKVRLVK</sequence>
<protein>
    <submittedName>
        <fullName evidence="7">Putative stage V sporulation protein B</fullName>
    </submittedName>
</protein>
<dbReference type="CDD" id="cd13124">
    <property type="entry name" value="MATE_SpoVB_like"/>
    <property type="match status" value="1"/>
</dbReference>
<evidence type="ECO:0000256" key="4">
    <source>
        <dbReference type="ARBA" id="ARBA00022989"/>
    </source>
</evidence>
<feature type="transmembrane region" description="Helical" evidence="6">
    <location>
        <begin position="396"/>
        <end position="416"/>
    </location>
</feature>
<dbReference type="eggNOG" id="COG2244">
    <property type="taxonomic scope" value="Bacteria"/>
</dbReference>
<dbReference type="PIRSF" id="PIRSF038958">
    <property type="entry name" value="PG_synth_SpoVB"/>
    <property type="match status" value="1"/>
</dbReference>
<evidence type="ECO:0000313" key="8">
    <source>
        <dbReference type="Proteomes" id="UP000003178"/>
    </source>
</evidence>
<dbReference type="HOGENOM" id="CLU_022017_2_1_9"/>
<feature type="transmembrane region" description="Helical" evidence="6">
    <location>
        <begin position="127"/>
        <end position="147"/>
    </location>
</feature>
<feature type="transmembrane region" description="Helical" evidence="6">
    <location>
        <begin position="330"/>
        <end position="353"/>
    </location>
</feature>
<feature type="transmembrane region" description="Helical" evidence="6">
    <location>
        <begin position="192"/>
        <end position="215"/>
    </location>
</feature>
<gene>
    <name evidence="7" type="ORF">CLOHIR_01657</name>
</gene>
<dbReference type="AlphaFoldDB" id="B6G0K1"/>
<keyword evidence="5 6" id="KW-0472">Membrane</keyword>
<evidence type="ECO:0000256" key="6">
    <source>
        <dbReference type="SAM" id="Phobius"/>
    </source>
</evidence>
<evidence type="ECO:0000256" key="3">
    <source>
        <dbReference type="ARBA" id="ARBA00022692"/>
    </source>
</evidence>
<dbReference type="InterPro" id="IPR002797">
    <property type="entry name" value="Polysacc_synth"/>
</dbReference>
<feature type="transmembrane region" description="Helical" evidence="6">
    <location>
        <begin position="459"/>
        <end position="480"/>
    </location>
</feature>
<feature type="transmembrane region" description="Helical" evidence="6">
    <location>
        <begin position="159"/>
        <end position="180"/>
    </location>
</feature>
<keyword evidence="4 6" id="KW-1133">Transmembrane helix</keyword>
<dbReference type="RefSeq" id="WP_006441162.1">
    <property type="nucleotide sequence ID" value="NZ_DS995685.1"/>
</dbReference>
<dbReference type="OrthoDB" id="9775950at2"/>
<dbReference type="InterPro" id="IPR024923">
    <property type="entry name" value="PG_synth_SpoVB"/>
</dbReference>
<evidence type="ECO:0000256" key="1">
    <source>
        <dbReference type="ARBA" id="ARBA00004651"/>
    </source>
</evidence>
<reference evidence="7 8" key="1">
    <citation type="submission" date="2008-09" db="EMBL/GenBank/DDBJ databases">
        <authorList>
            <person name="Fulton L."/>
            <person name="Clifton S."/>
            <person name="Fulton B."/>
            <person name="Xu J."/>
            <person name="Minx P."/>
            <person name="Pepin K.H."/>
            <person name="Johnson M."/>
            <person name="Thiruvilangam P."/>
            <person name="Bhonagiri V."/>
            <person name="Nash W.E."/>
            <person name="Mardis E.R."/>
            <person name="Wilson R.K."/>
        </authorList>
    </citation>
    <scope>NUCLEOTIDE SEQUENCE [LARGE SCALE GENOMIC DNA]</scope>
    <source>
        <strain evidence="7 8">DSM 13275</strain>
    </source>
</reference>
<proteinExistence type="predicted"/>
<feature type="transmembrane region" description="Helical" evidence="6">
    <location>
        <begin position="365"/>
        <end position="389"/>
    </location>
</feature>
<organism evidence="7 8">
    <name type="scientific">Peptacetobacter hiranonis (strain DSM 13275 / JCM 10541 / KCTC 15199 / TO-931)</name>
    <name type="common">Clostridium hiranonis</name>
    <dbReference type="NCBI Taxonomy" id="500633"/>
    <lineage>
        <taxon>Bacteria</taxon>
        <taxon>Bacillati</taxon>
        <taxon>Bacillota</taxon>
        <taxon>Clostridia</taxon>
        <taxon>Peptostreptococcales</taxon>
        <taxon>Peptostreptococcaceae</taxon>
        <taxon>Peptacetobacter</taxon>
    </lineage>
</organism>
<feature type="transmembrane region" description="Helical" evidence="6">
    <location>
        <begin position="95"/>
        <end position="115"/>
    </location>
</feature>
<accession>B6G0K1</accession>
<dbReference type="InterPro" id="IPR050833">
    <property type="entry name" value="Poly_Biosynth_Transport"/>
</dbReference>
<feature type="transmembrane region" description="Helical" evidence="6">
    <location>
        <begin position="286"/>
        <end position="309"/>
    </location>
</feature>
<feature type="transmembrane region" description="Helical" evidence="6">
    <location>
        <begin position="12"/>
        <end position="33"/>
    </location>
</feature>
<dbReference type="STRING" id="500633.CLOHIR_01657"/>
<evidence type="ECO:0000313" key="7">
    <source>
        <dbReference type="EMBL" id="EEA84697.1"/>
    </source>
</evidence>
<comment type="caution">
    <text evidence="7">The sequence shown here is derived from an EMBL/GenBank/DDBJ whole genome shotgun (WGS) entry which is preliminary data.</text>
</comment>
<feature type="transmembrane region" description="Helical" evidence="6">
    <location>
        <begin position="236"/>
        <end position="257"/>
    </location>
</feature>
<dbReference type="Pfam" id="PF01943">
    <property type="entry name" value="Polysacc_synt"/>
    <property type="match status" value="1"/>
</dbReference>
<dbReference type="PANTHER" id="PTHR30250">
    <property type="entry name" value="PST FAMILY PREDICTED COLANIC ACID TRANSPORTER"/>
    <property type="match status" value="1"/>
</dbReference>
<name>B6G0K1_PEPHT</name>
<keyword evidence="8" id="KW-1185">Reference proteome</keyword>
<evidence type="ECO:0000256" key="5">
    <source>
        <dbReference type="ARBA" id="ARBA00023136"/>
    </source>
</evidence>
<dbReference type="GO" id="GO:0005886">
    <property type="term" value="C:plasma membrane"/>
    <property type="evidence" value="ECO:0007669"/>
    <property type="project" value="UniProtKB-SubCell"/>
</dbReference>
<reference evidence="7 8" key="2">
    <citation type="submission" date="2008-10" db="EMBL/GenBank/DDBJ databases">
        <title>Draft genome sequence of Clostridium hiranonis (DSM 13275).</title>
        <authorList>
            <person name="Sudarsanam P."/>
            <person name="Ley R."/>
            <person name="Guruge J."/>
            <person name="Turnbaugh P.J."/>
            <person name="Mahowald M."/>
            <person name="Liep D."/>
            <person name="Gordon J."/>
        </authorList>
    </citation>
    <scope>NUCLEOTIDE SEQUENCE [LARGE SCALE GENOMIC DNA]</scope>
    <source>
        <strain evidence="7 8">DSM 13275</strain>
    </source>
</reference>
<comment type="subcellular location">
    <subcellularLocation>
        <location evidence="1">Cell membrane</location>
        <topology evidence="1">Multi-pass membrane protein</topology>
    </subcellularLocation>
</comment>
<keyword evidence="3 6" id="KW-0812">Transmembrane</keyword>
<evidence type="ECO:0000256" key="2">
    <source>
        <dbReference type="ARBA" id="ARBA00022475"/>
    </source>
</evidence>
<feature type="transmembrane region" description="Helical" evidence="6">
    <location>
        <begin position="422"/>
        <end position="447"/>
    </location>
</feature>